<evidence type="ECO:0000313" key="1">
    <source>
        <dbReference type="EMBL" id="MBC1331111.1"/>
    </source>
</evidence>
<gene>
    <name evidence="1" type="ORF">HB759_04020</name>
</gene>
<comment type="caution">
    <text evidence="1">The sequence shown here is derived from an EMBL/GenBank/DDBJ whole genome shotgun (WGS) entry which is preliminary data.</text>
</comment>
<proteinExistence type="predicted"/>
<dbReference type="Proteomes" id="UP000532866">
    <property type="component" value="Unassembled WGS sequence"/>
</dbReference>
<dbReference type="EMBL" id="JAAROL010000001">
    <property type="protein sequence ID" value="MBC1331111.1"/>
    <property type="molecule type" value="Genomic_DNA"/>
</dbReference>
<accession>A0A7X0WDC1</accession>
<reference evidence="1 2" key="1">
    <citation type="submission" date="2020-03" db="EMBL/GenBank/DDBJ databases">
        <title>Soil Listeria distribution.</title>
        <authorList>
            <person name="Liao J."/>
            <person name="Wiedmann M."/>
        </authorList>
    </citation>
    <scope>NUCLEOTIDE SEQUENCE [LARGE SCALE GENOMIC DNA]</scope>
    <source>
        <strain evidence="1 2">FSL L7-1833</strain>
    </source>
</reference>
<organism evidence="1 2">
    <name type="scientific">Listeria booriae</name>
    <dbReference type="NCBI Taxonomy" id="1552123"/>
    <lineage>
        <taxon>Bacteria</taxon>
        <taxon>Bacillati</taxon>
        <taxon>Bacillota</taxon>
        <taxon>Bacilli</taxon>
        <taxon>Bacillales</taxon>
        <taxon>Listeriaceae</taxon>
        <taxon>Listeria</taxon>
    </lineage>
</organism>
<dbReference type="AlphaFoldDB" id="A0A7X0WDC1"/>
<protein>
    <submittedName>
        <fullName evidence="1">Uncharacterized protein</fullName>
    </submittedName>
</protein>
<dbReference type="RefSeq" id="WP_185372974.1">
    <property type="nucleotide sequence ID" value="NZ_JAARNB010000001.1"/>
</dbReference>
<evidence type="ECO:0000313" key="2">
    <source>
        <dbReference type="Proteomes" id="UP000532866"/>
    </source>
</evidence>
<sequence length="65" mass="7741">MYDKLIALHQTPRYRAQRFWQFIHNINIEYAESTAKGAPAYDLYNVTDARFERWLDRKLAGGDAY</sequence>
<name>A0A7X0WDC1_9LIST</name>